<evidence type="ECO:0000256" key="8">
    <source>
        <dbReference type="SAM" id="Phobius"/>
    </source>
</evidence>
<protein>
    <submittedName>
        <fullName evidence="9">Glutamate receptor 3.6</fullName>
    </submittedName>
</protein>
<evidence type="ECO:0000256" key="7">
    <source>
        <dbReference type="ARBA" id="ARBA00023180"/>
    </source>
</evidence>
<evidence type="ECO:0000313" key="9">
    <source>
        <dbReference type="EMBL" id="KAK3916255.1"/>
    </source>
</evidence>
<proteinExistence type="predicted"/>
<evidence type="ECO:0000256" key="2">
    <source>
        <dbReference type="ARBA" id="ARBA00022475"/>
    </source>
</evidence>
<dbReference type="PANTHER" id="PTHR42643:SF30">
    <property type="entry name" value="IONOTROPIC RECEPTOR 40A-RELATED"/>
    <property type="match status" value="1"/>
</dbReference>
<organism evidence="9 10">
    <name type="scientific">Frankliniella fusca</name>
    <dbReference type="NCBI Taxonomy" id="407009"/>
    <lineage>
        <taxon>Eukaryota</taxon>
        <taxon>Metazoa</taxon>
        <taxon>Ecdysozoa</taxon>
        <taxon>Arthropoda</taxon>
        <taxon>Hexapoda</taxon>
        <taxon>Insecta</taxon>
        <taxon>Pterygota</taxon>
        <taxon>Neoptera</taxon>
        <taxon>Paraneoptera</taxon>
        <taxon>Thysanoptera</taxon>
        <taxon>Terebrantia</taxon>
        <taxon>Thripoidea</taxon>
        <taxon>Thripidae</taxon>
        <taxon>Frankliniella</taxon>
    </lineage>
</organism>
<dbReference type="EMBL" id="JAHWGI010000505">
    <property type="protein sequence ID" value="KAK3916255.1"/>
    <property type="molecule type" value="Genomic_DNA"/>
</dbReference>
<dbReference type="InterPro" id="IPR052192">
    <property type="entry name" value="Insect_Ionotropic_Sensory_Rcpt"/>
</dbReference>
<keyword evidence="4 8" id="KW-1133">Transmembrane helix</keyword>
<comment type="caution">
    <text evidence="9">The sequence shown here is derived from an EMBL/GenBank/DDBJ whole genome shotgun (WGS) entry which is preliminary data.</text>
</comment>
<evidence type="ECO:0000313" key="10">
    <source>
        <dbReference type="Proteomes" id="UP001219518"/>
    </source>
</evidence>
<dbReference type="GO" id="GO:0005886">
    <property type="term" value="C:plasma membrane"/>
    <property type="evidence" value="ECO:0007669"/>
    <property type="project" value="UniProtKB-SubCell"/>
</dbReference>
<gene>
    <name evidence="9" type="ORF">KUF71_006123</name>
</gene>
<evidence type="ECO:0000256" key="6">
    <source>
        <dbReference type="ARBA" id="ARBA00023170"/>
    </source>
</evidence>
<keyword evidence="5 8" id="KW-0472">Membrane</keyword>
<feature type="transmembrane region" description="Helical" evidence="8">
    <location>
        <begin position="226"/>
        <end position="247"/>
    </location>
</feature>
<dbReference type="Gene3D" id="3.40.190.10">
    <property type="entry name" value="Periplasmic binding protein-like II"/>
    <property type="match status" value="1"/>
</dbReference>
<evidence type="ECO:0000256" key="5">
    <source>
        <dbReference type="ARBA" id="ARBA00023136"/>
    </source>
</evidence>
<name>A0AAE1H7Q3_9NEOP</name>
<dbReference type="AlphaFoldDB" id="A0AAE1H7Q3"/>
<evidence type="ECO:0000256" key="4">
    <source>
        <dbReference type="ARBA" id="ARBA00022989"/>
    </source>
</evidence>
<keyword evidence="10" id="KW-1185">Reference proteome</keyword>
<dbReference type="Proteomes" id="UP001219518">
    <property type="component" value="Unassembled WGS sequence"/>
</dbReference>
<reference evidence="9" key="1">
    <citation type="submission" date="2021-07" db="EMBL/GenBank/DDBJ databases">
        <authorList>
            <person name="Catto M.A."/>
            <person name="Jacobson A."/>
            <person name="Kennedy G."/>
            <person name="Labadie P."/>
            <person name="Hunt B.G."/>
            <person name="Srinivasan R."/>
        </authorList>
    </citation>
    <scope>NUCLEOTIDE SEQUENCE</scope>
    <source>
        <strain evidence="9">PL_HMW_Pooled</strain>
        <tissue evidence="9">Head</tissue>
    </source>
</reference>
<dbReference type="PANTHER" id="PTHR42643">
    <property type="entry name" value="IONOTROPIC RECEPTOR 20A-RELATED"/>
    <property type="match status" value="1"/>
</dbReference>
<evidence type="ECO:0000256" key="3">
    <source>
        <dbReference type="ARBA" id="ARBA00022692"/>
    </source>
</evidence>
<sequence length="506" mass="56109">MLLAAPPEAANAQLVECALHVANTYLPSTALALSAPRCETIFVTKVTSYIILLSSSQAWQDNFLTLVSVLARLPSAPQGESATVVARWQHGRLLTLQPLFPPQATSLRNLTIRAMTGDWPPYAIVDRGRIMRTGVDVELMRTIRDVEGFQMHEEVLPAGENFVIMLNNLHDGNIDVAMGGFVPFPERFIWFDPSFPFFEDNLNWFVAPPRLLTARERVCRVLQPRAWMLLFAMYVVVVALEVIFASLPATASDLAQYQRWPAVALNTWRHLLDSSLHALPVTSRVRLLVAAWILGSMLINQSLRSILTSSLSKEQYEESPSSIEELVASGMPLGSFQGSLERLYGGEPEPYASLVRGLRPEDQQCHDSPTCLALMKRRYASPRATRPYAIAVNRAYVEYAGSEHTGVIPTGITVVTYHNVMLFRRGHPLRDVVSRRVLQALQAGLVQHWESRARQSVHARREEAELAEEEEQQAVEGLFGLGLGSISYVVGAHLTGCALAAVCCAI</sequence>
<evidence type="ECO:0000256" key="1">
    <source>
        <dbReference type="ARBA" id="ARBA00004651"/>
    </source>
</evidence>
<keyword evidence="2" id="KW-1003">Cell membrane</keyword>
<feature type="non-terminal residue" evidence="9">
    <location>
        <position position="506"/>
    </location>
</feature>
<keyword evidence="7" id="KW-0325">Glycoprotein</keyword>
<accession>A0AAE1H7Q3</accession>
<comment type="subcellular location">
    <subcellularLocation>
        <location evidence="1">Cell membrane</location>
        <topology evidence="1">Multi-pass membrane protein</topology>
    </subcellularLocation>
</comment>
<reference evidence="9" key="2">
    <citation type="journal article" date="2023" name="BMC Genomics">
        <title>Pest status, molecular evolution, and epigenetic factors derived from the genome assembly of Frankliniella fusca, a thysanopteran phytovirus vector.</title>
        <authorList>
            <person name="Catto M.A."/>
            <person name="Labadie P.E."/>
            <person name="Jacobson A.L."/>
            <person name="Kennedy G.G."/>
            <person name="Srinivasan R."/>
            <person name="Hunt B.G."/>
        </authorList>
    </citation>
    <scope>NUCLEOTIDE SEQUENCE</scope>
    <source>
        <strain evidence="9">PL_HMW_Pooled</strain>
    </source>
</reference>
<keyword evidence="6 9" id="KW-0675">Receptor</keyword>
<keyword evidence="3 8" id="KW-0812">Transmembrane</keyword>
<dbReference type="Gene3D" id="1.10.287.70">
    <property type="match status" value="1"/>
</dbReference>
<dbReference type="SUPFAM" id="SSF53850">
    <property type="entry name" value="Periplasmic binding protein-like II"/>
    <property type="match status" value="1"/>
</dbReference>